<evidence type="ECO:0000256" key="13">
    <source>
        <dbReference type="ARBA" id="ARBA00023136"/>
    </source>
</evidence>
<dbReference type="InterPro" id="IPR011006">
    <property type="entry name" value="CheY-like_superfamily"/>
</dbReference>
<feature type="domain" description="PAS" evidence="21">
    <location>
        <begin position="508"/>
        <end position="537"/>
    </location>
</feature>
<dbReference type="PROSITE" id="PS50110">
    <property type="entry name" value="RESPONSE_REGULATORY"/>
    <property type="match status" value="2"/>
</dbReference>
<dbReference type="InterPro" id="IPR036097">
    <property type="entry name" value="HisK_dim/P_sf"/>
</dbReference>
<evidence type="ECO:0000256" key="3">
    <source>
        <dbReference type="ARBA" id="ARBA00012438"/>
    </source>
</evidence>
<evidence type="ECO:0000259" key="20">
    <source>
        <dbReference type="PROSITE" id="PS50110"/>
    </source>
</evidence>
<dbReference type="SUPFAM" id="SSF55874">
    <property type="entry name" value="ATPase domain of HSP90 chaperone/DNA topoisomerase II/histidine kinase"/>
    <property type="match status" value="1"/>
</dbReference>
<dbReference type="InterPro" id="IPR003661">
    <property type="entry name" value="HisK_dim/P_dom"/>
</dbReference>
<feature type="domain" description="Response regulatory" evidence="20">
    <location>
        <begin position="1147"/>
        <end position="1271"/>
    </location>
</feature>
<dbReference type="Pfam" id="PF03924">
    <property type="entry name" value="CHASE"/>
    <property type="match status" value="1"/>
</dbReference>
<comment type="catalytic activity">
    <reaction evidence="1">
        <text>ATP + protein L-histidine = ADP + protein N-phospho-L-histidine.</text>
        <dbReference type="EC" id="2.7.13.3"/>
    </reaction>
</comment>
<evidence type="ECO:0000259" key="21">
    <source>
        <dbReference type="PROSITE" id="PS50112"/>
    </source>
</evidence>
<evidence type="ECO:0000256" key="2">
    <source>
        <dbReference type="ARBA" id="ARBA00004651"/>
    </source>
</evidence>
<feature type="modified residue" description="Phosphohistidine" evidence="16">
    <location>
        <position position="1485"/>
    </location>
</feature>
<dbReference type="InterPro" id="IPR004358">
    <property type="entry name" value="Sig_transdc_His_kin-like_C"/>
</dbReference>
<dbReference type="GO" id="GO:0006355">
    <property type="term" value="P:regulation of DNA-templated transcription"/>
    <property type="evidence" value="ECO:0007669"/>
    <property type="project" value="InterPro"/>
</dbReference>
<evidence type="ECO:0000256" key="7">
    <source>
        <dbReference type="ARBA" id="ARBA00022692"/>
    </source>
</evidence>
<dbReference type="EMBL" id="QLLM01000004">
    <property type="protein sequence ID" value="RAJ06294.1"/>
    <property type="molecule type" value="Genomic_DNA"/>
</dbReference>
<dbReference type="SMART" id="SM00086">
    <property type="entry name" value="PAC"/>
    <property type="match status" value="4"/>
</dbReference>
<feature type="domain" description="PAS" evidence="21">
    <location>
        <begin position="347"/>
        <end position="417"/>
    </location>
</feature>
<dbReference type="InterPro" id="IPR000700">
    <property type="entry name" value="PAS-assoc_C"/>
</dbReference>
<feature type="domain" description="PAS" evidence="21">
    <location>
        <begin position="634"/>
        <end position="689"/>
    </location>
</feature>
<keyword evidence="11 18" id="KW-1133">Transmembrane helix</keyword>
<dbReference type="Gene3D" id="2.10.70.100">
    <property type="match status" value="1"/>
</dbReference>
<feature type="domain" description="Response regulatory" evidence="20">
    <location>
        <begin position="1292"/>
        <end position="1410"/>
    </location>
</feature>
<reference evidence="25 26" key="1">
    <citation type="submission" date="2018-06" db="EMBL/GenBank/DDBJ databases">
        <title>Freshwater and sediment microbial communities from various areas in North America, analyzing microbe dynamics in response to fracking.</title>
        <authorList>
            <person name="Lamendella R."/>
        </authorList>
    </citation>
    <scope>NUCLEOTIDE SEQUENCE [LARGE SCALE GENOMIC DNA]</scope>
    <source>
        <strain evidence="25 26">17</strain>
    </source>
</reference>
<feature type="modified residue" description="4-aspartylphosphate" evidence="17">
    <location>
        <position position="1201"/>
    </location>
</feature>
<dbReference type="PRINTS" id="PR00344">
    <property type="entry name" value="BCTRLSENSOR"/>
</dbReference>
<evidence type="ECO:0000259" key="19">
    <source>
        <dbReference type="PROSITE" id="PS50109"/>
    </source>
</evidence>
<keyword evidence="13 18" id="KW-0472">Membrane</keyword>
<evidence type="ECO:0000259" key="22">
    <source>
        <dbReference type="PROSITE" id="PS50113"/>
    </source>
</evidence>
<dbReference type="InterPro" id="IPR036890">
    <property type="entry name" value="HATPase_C_sf"/>
</dbReference>
<dbReference type="InterPro" id="IPR036641">
    <property type="entry name" value="HPT_dom_sf"/>
</dbReference>
<evidence type="ECO:0000256" key="8">
    <source>
        <dbReference type="ARBA" id="ARBA00022741"/>
    </source>
</evidence>
<comment type="caution">
    <text evidence="25">The sequence shown here is derived from an EMBL/GenBank/DDBJ whole genome shotgun (WGS) entry which is preliminary data.</text>
</comment>
<keyword evidence="8" id="KW-0547">Nucleotide-binding</keyword>
<feature type="transmembrane region" description="Helical" evidence="18">
    <location>
        <begin position="314"/>
        <end position="331"/>
    </location>
</feature>
<evidence type="ECO:0000256" key="10">
    <source>
        <dbReference type="ARBA" id="ARBA00022840"/>
    </source>
</evidence>
<keyword evidence="6" id="KW-0808">Transferase</keyword>
<evidence type="ECO:0000256" key="6">
    <source>
        <dbReference type="ARBA" id="ARBA00022679"/>
    </source>
</evidence>
<dbReference type="InterPro" id="IPR000014">
    <property type="entry name" value="PAS"/>
</dbReference>
<dbReference type="Proteomes" id="UP000249422">
    <property type="component" value="Unassembled WGS sequence"/>
</dbReference>
<dbReference type="InterPro" id="IPR013655">
    <property type="entry name" value="PAS_fold_3"/>
</dbReference>
<feature type="domain" description="PAC" evidence="22">
    <location>
        <begin position="581"/>
        <end position="633"/>
    </location>
</feature>
<evidence type="ECO:0000256" key="12">
    <source>
        <dbReference type="ARBA" id="ARBA00023012"/>
    </source>
</evidence>
<dbReference type="RefSeq" id="WP_111588124.1">
    <property type="nucleotide sequence ID" value="NZ_CAWNWF010000004.1"/>
</dbReference>
<dbReference type="Gene3D" id="3.40.50.2300">
    <property type="match status" value="2"/>
</dbReference>
<keyword evidence="5 17" id="KW-0597">Phosphoprotein</keyword>
<dbReference type="Gene3D" id="3.30.450.20">
    <property type="entry name" value="PAS domain"/>
    <property type="match status" value="4"/>
</dbReference>
<dbReference type="PANTHER" id="PTHR45339:SF1">
    <property type="entry name" value="HYBRID SIGNAL TRANSDUCTION HISTIDINE KINASE J"/>
    <property type="match status" value="1"/>
</dbReference>
<evidence type="ECO:0000256" key="5">
    <source>
        <dbReference type="ARBA" id="ARBA00022553"/>
    </source>
</evidence>
<dbReference type="GO" id="GO:0005524">
    <property type="term" value="F:ATP binding"/>
    <property type="evidence" value="ECO:0007669"/>
    <property type="project" value="UniProtKB-KW"/>
</dbReference>
<proteinExistence type="predicted"/>
<dbReference type="Pfam" id="PF13426">
    <property type="entry name" value="PAS_9"/>
    <property type="match status" value="3"/>
</dbReference>
<dbReference type="SUPFAM" id="SSF52172">
    <property type="entry name" value="CheY-like"/>
    <property type="match status" value="2"/>
</dbReference>
<feature type="domain" description="PAC" evidence="22">
    <location>
        <begin position="421"/>
        <end position="473"/>
    </location>
</feature>
<feature type="domain" description="CHASE" evidence="23">
    <location>
        <begin position="77"/>
        <end position="225"/>
    </location>
</feature>
<comment type="subcellular location">
    <subcellularLocation>
        <location evidence="2">Cell membrane</location>
        <topology evidence="2">Multi-pass membrane protein</topology>
    </subcellularLocation>
</comment>
<dbReference type="SMART" id="SM01079">
    <property type="entry name" value="CHASE"/>
    <property type="match status" value="1"/>
</dbReference>
<evidence type="ECO:0000259" key="23">
    <source>
        <dbReference type="PROSITE" id="PS50839"/>
    </source>
</evidence>
<dbReference type="Pfam" id="PF02518">
    <property type="entry name" value="HATPase_c"/>
    <property type="match status" value="1"/>
</dbReference>
<evidence type="ECO:0000256" key="17">
    <source>
        <dbReference type="PROSITE-ProRule" id="PRU00169"/>
    </source>
</evidence>
<dbReference type="CDD" id="cd00130">
    <property type="entry name" value="PAS"/>
    <property type="match status" value="4"/>
</dbReference>
<keyword evidence="12" id="KW-0902">Two-component regulatory system</keyword>
<dbReference type="GO" id="GO:0000155">
    <property type="term" value="F:phosphorelay sensor kinase activity"/>
    <property type="evidence" value="ECO:0007669"/>
    <property type="project" value="InterPro"/>
</dbReference>
<dbReference type="SMART" id="SM00448">
    <property type="entry name" value="REC"/>
    <property type="match status" value="2"/>
</dbReference>
<dbReference type="PANTHER" id="PTHR45339">
    <property type="entry name" value="HYBRID SIGNAL TRANSDUCTION HISTIDINE KINASE J"/>
    <property type="match status" value="1"/>
</dbReference>
<dbReference type="InterPro" id="IPR001610">
    <property type="entry name" value="PAC"/>
</dbReference>
<dbReference type="PROSITE" id="PS50839">
    <property type="entry name" value="CHASE"/>
    <property type="match status" value="1"/>
</dbReference>
<dbReference type="InterPro" id="IPR003594">
    <property type="entry name" value="HATPase_dom"/>
</dbReference>
<feature type="domain" description="PAC" evidence="22">
    <location>
        <begin position="838"/>
        <end position="890"/>
    </location>
</feature>
<evidence type="ECO:0000313" key="26">
    <source>
        <dbReference type="Proteomes" id="UP000249422"/>
    </source>
</evidence>
<feature type="domain" description="HPt" evidence="24">
    <location>
        <begin position="1446"/>
        <end position="1545"/>
    </location>
</feature>
<dbReference type="SMART" id="SM00091">
    <property type="entry name" value="PAS"/>
    <property type="match status" value="4"/>
</dbReference>
<dbReference type="NCBIfam" id="TIGR00229">
    <property type="entry name" value="sensory_box"/>
    <property type="match status" value="3"/>
</dbReference>
<accession>A0AAX1PKA6</accession>
<dbReference type="PROSITE" id="PS50112">
    <property type="entry name" value="PAS"/>
    <property type="match status" value="3"/>
</dbReference>
<evidence type="ECO:0000256" key="4">
    <source>
        <dbReference type="ARBA" id="ARBA00022475"/>
    </source>
</evidence>
<dbReference type="InterPro" id="IPR001789">
    <property type="entry name" value="Sig_transdc_resp-reg_receiver"/>
</dbReference>
<gene>
    <name evidence="25" type="ORF">DEU50_10473</name>
</gene>
<keyword evidence="4" id="KW-1003">Cell membrane</keyword>
<evidence type="ECO:0000256" key="16">
    <source>
        <dbReference type="PROSITE-ProRule" id="PRU00110"/>
    </source>
</evidence>
<dbReference type="PROSITE" id="PS50113">
    <property type="entry name" value="PAC"/>
    <property type="match status" value="3"/>
</dbReference>
<dbReference type="InterPro" id="IPR008207">
    <property type="entry name" value="Sig_transdc_His_kin_Hpt_dom"/>
</dbReference>
<dbReference type="InterPro" id="IPR035965">
    <property type="entry name" value="PAS-like_dom_sf"/>
</dbReference>
<sequence length="1634" mass="180499">MSNHHPFFILNRSAILILCLGLLLSLLGAILLQYNNDKQAQVAIAATTEDIADTIKTRIELYQYGLRGVRGAILTAGEHDFSHQDFVRYSLTRDVDKEFPGARGFGFIRRVSNADLDNFINYVQKDGRPGFTIQQLSAYHGEHFIIQYIEPESRNQAAIGLDIASETSRREAALSAIRSGEVRLTAPITLIQATGKPLQSFLIMMPIYRTVTTPATSSEREKAGFGWSYAPLLTEEVLGALHLESDTFHISLSDITATQQAKPFYTSALTHESNNPHHIVMTHTTERNIYGRLWLISLKAHPLYLTRLQQTSPLIILFTGGIITLLTMLVFRMRAIGQQQRLRVIENQAKLAAIVASASDGIIAKTLNGILVSWNKGAEDLFGYSAEEALEHSSTELFGTSDDDANEKALLASIRQGQKIPSFHTRRQHKDGHMLDLSISISPIYDNRGKIVGISETIRDITAQKKTEEQILVLNANLENQVAERTAELSKINVLLSNVLRSASAISIIATDLEGTITLFNEGAERLLGYRADEVVGTQTPGIFHVRDEVMARGTELSSEYGQQIGGFQVFIYKPERDGAESREWTYVRKNGTRFPVTLVITAIRDAQGESRGYLGIGLDITQSKAAEKKLAESLEITRAILDTAVNPIMTIDQEGIIQSLNPAGQSTFGYQSQEAQGKRIEDLLKATDNAETDVPFFHSFTQINLASIMSKEFIGLRHDGSEFPLQMSIGMMQAAGSTMFVCIITDMTQQLAQRKEILSTRDQLQMAAEVAELGIWSWDLETNALIWSDRMFEIYDLPLALRNEGLDYQHWASRVHPDDVAATTDSLQRAVAGTGVYDPVFRVTLSNGEQRVIQAGAKVERDSTGKALRVIGFNRDITAQTELESRLLYAKEQADAASQTKSSFLANMSHEIRTPLNAVLGMLQLIQYTDLTSRQLDYVVKAHSAAKSLLGLLNDILDYSKIEASKLQLDLHAFDIESLMRDLAIVLDGNQSQKQIDVMFDIDPRLPNHLIGDSMRLQQVLTNLAGNALKFTLKGHVIIKVALLAHREQAVTLRMSVTDSGIGISPHQLERIFESFTQAETSTSRRFGGSGLGLVICKRLITLMGGELQVESEPGRGSHFWFDITLAQAESQSIKEACHGLDPSLKILVADDSEMATELLQRTLSLLGWQAECVHSGEDAIRRVSEAHDQGHPFDIVLMDWRMPDMDGLSAAARIQQQAALHPAPKIIMITAYGHEILTESHQSGVTPFTSLLTKPVTPKQLADTIYQAIHGRDTTPSGPMQHTRRLSGLHLLVVEDNILNRQVAFELLGCEGARVQLAECGRDGVTMVLQQNPAFDAVLIDMQMPDIDGLEATRQIRAHPQFTNLPIIAMTANVSETDRQLCLAAGMNEHVGKPIALEPLVSTLLVQTGRVATATQAPTLVETPDTGEALLEAESIIRQRFDDDIELLHRILSLFGPDLAEQLVALNQAITTGQVKEVCATLHAIKGSASTMGASRLAAQAREREQTLLHADEQQARQILNDESWFIQLQETAWLSTERLNRTFTSPLLRPLQTQADALPLAEWQAAMQEIMSLLESGNLEAVELADALGRKTPPHLGTTFSHFATLIDNLDFTAALTLGHTLLNLQPRSPH</sequence>
<feature type="modified residue" description="4-aspartylphosphate" evidence="17">
    <location>
        <position position="1343"/>
    </location>
</feature>
<keyword evidence="7 18" id="KW-0812">Transmembrane</keyword>
<dbReference type="CDD" id="cd00082">
    <property type="entry name" value="HisKA"/>
    <property type="match status" value="1"/>
</dbReference>
<dbReference type="CDD" id="cd17546">
    <property type="entry name" value="REC_hyHK_CKI1_RcsC-like"/>
    <property type="match status" value="2"/>
</dbReference>
<evidence type="ECO:0000256" key="15">
    <source>
        <dbReference type="ARBA" id="ARBA00068150"/>
    </source>
</evidence>
<evidence type="ECO:0000259" key="24">
    <source>
        <dbReference type="PROSITE" id="PS50894"/>
    </source>
</evidence>
<dbReference type="Gene3D" id="1.20.120.160">
    <property type="entry name" value="HPT domain"/>
    <property type="match status" value="1"/>
</dbReference>
<keyword evidence="9 25" id="KW-0418">Kinase</keyword>
<dbReference type="CDD" id="cd16922">
    <property type="entry name" value="HATPase_EvgS-ArcB-TorS-like"/>
    <property type="match status" value="1"/>
</dbReference>
<feature type="domain" description="Histidine kinase" evidence="19">
    <location>
        <begin position="908"/>
        <end position="1129"/>
    </location>
</feature>
<dbReference type="PROSITE" id="PS50109">
    <property type="entry name" value="HIS_KIN"/>
    <property type="match status" value="1"/>
</dbReference>
<protein>
    <recommendedName>
        <fullName evidence="15">Sensory/regulatory protein RpfC</fullName>
        <ecNumber evidence="3">2.7.13.3</ecNumber>
    </recommendedName>
</protein>
<name>A0AAX1PKA6_AERSA</name>
<dbReference type="Gene3D" id="1.10.287.130">
    <property type="match status" value="1"/>
</dbReference>
<dbReference type="Pfam" id="PF01627">
    <property type="entry name" value="Hpt"/>
    <property type="match status" value="1"/>
</dbReference>
<dbReference type="Pfam" id="PF08447">
    <property type="entry name" value="PAS_3"/>
    <property type="match status" value="1"/>
</dbReference>
<dbReference type="SMART" id="SM00388">
    <property type="entry name" value="HisKA"/>
    <property type="match status" value="1"/>
</dbReference>
<dbReference type="Gene3D" id="3.30.450.350">
    <property type="entry name" value="CHASE domain"/>
    <property type="match status" value="1"/>
</dbReference>
<dbReference type="PROSITE" id="PS50894">
    <property type="entry name" value="HPT"/>
    <property type="match status" value="1"/>
</dbReference>
<organism evidence="25 26">
    <name type="scientific">Aeromonas salmonicida</name>
    <dbReference type="NCBI Taxonomy" id="645"/>
    <lineage>
        <taxon>Bacteria</taxon>
        <taxon>Pseudomonadati</taxon>
        <taxon>Pseudomonadota</taxon>
        <taxon>Gammaproteobacteria</taxon>
        <taxon>Aeromonadales</taxon>
        <taxon>Aeromonadaceae</taxon>
        <taxon>Aeromonas</taxon>
    </lineage>
</organism>
<dbReference type="InterPro" id="IPR006189">
    <property type="entry name" value="CHASE_dom"/>
</dbReference>
<dbReference type="InterPro" id="IPR042240">
    <property type="entry name" value="CHASE_sf"/>
</dbReference>
<dbReference type="GO" id="GO:0005886">
    <property type="term" value="C:plasma membrane"/>
    <property type="evidence" value="ECO:0007669"/>
    <property type="project" value="UniProtKB-SubCell"/>
</dbReference>
<evidence type="ECO:0000256" key="11">
    <source>
        <dbReference type="ARBA" id="ARBA00022989"/>
    </source>
</evidence>
<dbReference type="FunFam" id="3.30.565.10:FF:000010">
    <property type="entry name" value="Sensor histidine kinase RcsC"/>
    <property type="match status" value="1"/>
</dbReference>
<keyword evidence="10" id="KW-0067">ATP-binding</keyword>
<dbReference type="SMART" id="SM00387">
    <property type="entry name" value="HATPase_c"/>
    <property type="match status" value="1"/>
</dbReference>
<dbReference type="SUPFAM" id="SSF47226">
    <property type="entry name" value="Histidine-containing phosphotransfer domain, HPT domain"/>
    <property type="match status" value="1"/>
</dbReference>
<dbReference type="SUPFAM" id="SSF47384">
    <property type="entry name" value="Homodimeric domain of signal transducing histidine kinase"/>
    <property type="match status" value="1"/>
</dbReference>
<dbReference type="FunFam" id="1.10.287.130:FF:000002">
    <property type="entry name" value="Two-component osmosensing histidine kinase"/>
    <property type="match status" value="1"/>
</dbReference>
<dbReference type="SUPFAM" id="SSF55785">
    <property type="entry name" value="PYP-like sensor domain (PAS domain)"/>
    <property type="match status" value="4"/>
</dbReference>
<evidence type="ECO:0000256" key="14">
    <source>
        <dbReference type="ARBA" id="ARBA00064003"/>
    </source>
</evidence>
<dbReference type="Pfam" id="PF00072">
    <property type="entry name" value="Response_reg"/>
    <property type="match status" value="2"/>
</dbReference>
<comment type="subunit">
    <text evidence="14">At low DSF concentrations, interacts with RpfF.</text>
</comment>
<evidence type="ECO:0000256" key="18">
    <source>
        <dbReference type="SAM" id="Phobius"/>
    </source>
</evidence>
<dbReference type="Gene3D" id="3.30.565.10">
    <property type="entry name" value="Histidine kinase-like ATPase, C-terminal domain"/>
    <property type="match status" value="1"/>
</dbReference>
<evidence type="ECO:0000256" key="9">
    <source>
        <dbReference type="ARBA" id="ARBA00022777"/>
    </source>
</evidence>
<evidence type="ECO:0000256" key="1">
    <source>
        <dbReference type="ARBA" id="ARBA00000085"/>
    </source>
</evidence>
<dbReference type="Pfam" id="PF00512">
    <property type="entry name" value="HisKA"/>
    <property type="match status" value="1"/>
</dbReference>
<evidence type="ECO:0000313" key="25">
    <source>
        <dbReference type="EMBL" id="RAJ06294.1"/>
    </source>
</evidence>
<dbReference type="EC" id="2.7.13.3" evidence="3"/>
<dbReference type="InterPro" id="IPR005467">
    <property type="entry name" value="His_kinase_dom"/>
</dbReference>